<dbReference type="Gene3D" id="2.40.50.230">
    <property type="entry name" value="Gp5 N-terminal domain"/>
    <property type="match status" value="1"/>
</dbReference>
<feature type="domain" description="Gp5/Type VI secretion system Vgr protein OB-fold" evidence="5">
    <location>
        <begin position="399"/>
        <end position="465"/>
    </location>
</feature>
<sequence>MSTLPSASSSSGGGDRQSTRLLRLRFPSGGPSGLILANRLDAVEGLSRDFNFTVEVLSDNPSIALKDVQGKLATVELVREDGSLRYFNGHVFEFRRVRADGGYVYYEMVLLPWLAYLRLRRDNYLYHNMTVRDQTDDIFGEYSVRKSEMRIGGPDPVMTDACQFDETDYNYVHRRWEAKGWFYWYEHTAGGHTLVLSDDSTGAPPIDGRSDIPFQAEAGTEEDDALREWTPVRNLVTAHVALASFDFKKPKPIKVDLPTVNQQGDVLKKEVYEYTGAYGFKDAGDGDAQTRLRLEEIEASGKHFEGAGNDRYAQPGRSFDLTDHYDGADNFLIIEVHHTATNNYQVSRQTGLSHYENRIGCIRKKIPWRPGRGFNSTTTKIYGLQTAVVTGPPGEEIHTDEYGRVRVQFHWDRIGSYDDKSSAWIRVATAWSGPGYGMTSIPRVGTEVVVQFLNGNPDRPLVTGMVPNEDTMPPWKLPDNKTQSGVLSRSTPKGGPDNANGMRFEDKKGAEQLWMQAERNLDGLIKNDQTYTVRHDETHTVGNDQSVSIGNNQYISVGVDRTKFVGENEINRVKKTLIETVKTDTLQQIGGDKSTLVGKNFMIEAGDSFAITCGKAVFYMDKKGNVAITGENINITSNGPIQINGKKIDLNPGGGAAAIQPKPKGGGGIIADVDAQFSPPPPAK</sequence>
<feature type="region of interest" description="Disordered" evidence="4">
    <location>
        <begin position="654"/>
        <end position="684"/>
    </location>
</feature>
<dbReference type="EMBL" id="WHJH01000101">
    <property type="protein sequence ID" value="NHZ93851.1"/>
    <property type="molecule type" value="Genomic_DNA"/>
</dbReference>
<dbReference type="InterPro" id="IPR050708">
    <property type="entry name" value="T6SS_VgrG/RHS"/>
</dbReference>
<evidence type="ECO:0000256" key="1">
    <source>
        <dbReference type="ARBA" id="ARBA00004613"/>
    </source>
</evidence>
<dbReference type="NCBIfam" id="TIGR01646">
    <property type="entry name" value="vgr_GE"/>
    <property type="match status" value="1"/>
</dbReference>
<comment type="subcellular location">
    <subcellularLocation>
        <location evidence="1">Secreted</location>
    </subcellularLocation>
</comment>
<dbReference type="InterPro" id="IPR017847">
    <property type="entry name" value="T6SS_RhsGE_Vgr_subset"/>
</dbReference>
<feature type="region of interest" description="Disordered" evidence="4">
    <location>
        <begin position="473"/>
        <end position="503"/>
    </location>
</feature>
<keyword evidence="8" id="KW-1185">Reference proteome</keyword>
<dbReference type="Gene3D" id="4.10.220.110">
    <property type="match status" value="1"/>
</dbReference>
<evidence type="ECO:0000259" key="6">
    <source>
        <dbReference type="Pfam" id="PF22178"/>
    </source>
</evidence>
<dbReference type="NCBIfam" id="TIGR03361">
    <property type="entry name" value="VI_Rhs_Vgr"/>
    <property type="match status" value="1"/>
</dbReference>
<dbReference type="InterPro" id="IPR037026">
    <property type="entry name" value="Vgr_OB-fold_dom_sf"/>
</dbReference>
<evidence type="ECO:0000256" key="3">
    <source>
        <dbReference type="ARBA" id="ARBA00022525"/>
    </source>
</evidence>
<dbReference type="Pfam" id="PF04717">
    <property type="entry name" value="Phage_base_V"/>
    <property type="match status" value="1"/>
</dbReference>
<accession>A0ABX0P558</accession>
<reference evidence="7 8" key="1">
    <citation type="submission" date="2019-10" db="EMBL/GenBank/DDBJ databases">
        <title>Taxonomy of Antarctic Massilia spp.: description of Massilia rubra sp. nov., Massilia aquatica sp. nov., Massilia mucilaginosa sp. nov., Massilia frigida sp. nov. isolated from streams, lakes and regoliths.</title>
        <authorList>
            <person name="Holochova P."/>
            <person name="Sedlacek I."/>
            <person name="Kralova S."/>
            <person name="Maslanova I."/>
            <person name="Busse H.-J."/>
            <person name="Stankova E."/>
            <person name="Vrbovska V."/>
            <person name="Kovarovic V."/>
            <person name="Bartak M."/>
            <person name="Svec P."/>
            <person name="Pantucek R."/>
        </authorList>
    </citation>
    <scope>NUCLEOTIDE SEQUENCE [LARGE SCALE GENOMIC DNA]</scope>
    <source>
        <strain evidence="7 8">CCM 8733</strain>
    </source>
</reference>
<keyword evidence="3" id="KW-0964">Secreted</keyword>
<dbReference type="PANTHER" id="PTHR32305">
    <property type="match status" value="1"/>
</dbReference>
<feature type="compositionally biased region" description="Polar residues" evidence="4">
    <location>
        <begin position="480"/>
        <end position="491"/>
    </location>
</feature>
<dbReference type="InterPro" id="IPR054030">
    <property type="entry name" value="Gp5_Vgr_C"/>
</dbReference>
<evidence type="ECO:0000259" key="5">
    <source>
        <dbReference type="Pfam" id="PF04717"/>
    </source>
</evidence>
<dbReference type="Gene3D" id="3.55.50.10">
    <property type="entry name" value="Baseplate protein-like domains"/>
    <property type="match status" value="1"/>
</dbReference>
<dbReference type="InterPro" id="IPR006531">
    <property type="entry name" value="Gp5/Vgr_OB"/>
</dbReference>
<evidence type="ECO:0000313" key="7">
    <source>
        <dbReference type="EMBL" id="NHZ93851.1"/>
    </source>
</evidence>
<dbReference type="InterPro" id="IPR006533">
    <property type="entry name" value="T6SS_Vgr_RhsGE"/>
</dbReference>
<dbReference type="Proteomes" id="UP000609726">
    <property type="component" value="Unassembled WGS sequence"/>
</dbReference>
<organism evidence="7 8">
    <name type="scientific">Massilia mucilaginosa</name>
    <dbReference type="NCBI Taxonomy" id="2609282"/>
    <lineage>
        <taxon>Bacteria</taxon>
        <taxon>Pseudomonadati</taxon>
        <taxon>Pseudomonadota</taxon>
        <taxon>Betaproteobacteria</taxon>
        <taxon>Burkholderiales</taxon>
        <taxon>Oxalobacteraceae</taxon>
        <taxon>Telluria group</taxon>
        <taxon>Massilia</taxon>
    </lineage>
</organism>
<dbReference type="Pfam" id="PF22178">
    <property type="entry name" value="Gp5_trimer_C"/>
    <property type="match status" value="1"/>
</dbReference>
<comment type="caution">
    <text evidence="7">The sequence shown here is derived from an EMBL/GenBank/DDBJ whole genome shotgun (WGS) entry which is preliminary data.</text>
</comment>
<dbReference type="SUPFAM" id="SSF69255">
    <property type="entry name" value="gp5 N-terminal domain-like"/>
    <property type="match status" value="1"/>
</dbReference>
<dbReference type="RefSeq" id="WP_166882533.1">
    <property type="nucleotide sequence ID" value="NZ_WHJH01000101.1"/>
</dbReference>
<dbReference type="SUPFAM" id="SSF69279">
    <property type="entry name" value="Phage tail proteins"/>
    <property type="match status" value="2"/>
</dbReference>
<dbReference type="Pfam" id="PF05954">
    <property type="entry name" value="Phage_GPD"/>
    <property type="match status" value="1"/>
</dbReference>
<feature type="domain" description="Gp5/Type VI secretion system Vgr C-terminal trimerisation" evidence="6">
    <location>
        <begin position="484"/>
        <end position="594"/>
    </location>
</feature>
<dbReference type="Gene3D" id="2.30.110.50">
    <property type="match status" value="1"/>
</dbReference>
<gene>
    <name evidence="7" type="primary">tssI</name>
    <name evidence="7" type="ORF">F2P45_33360</name>
</gene>
<dbReference type="PANTHER" id="PTHR32305:SF15">
    <property type="entry name" value="PROTEIN RHSA-RELATED"/>
    <property type="match status" value="1"/>
</dbReference>
<evidence type="ECO:0000256" key="4">
    <source>
        <dbReference type="SAM" id="MobiDB-lite"/>
    </source>
</evidence>
<evidence type="ECO:0000313" key="8">
    <source>
        <dbReference type="Proteomes" id="UP000609726"/>
    </source>
</evidence>
<evidence type="ECO:0000256" key="2">
    <source>
        <dbReference type="ARBA" id="ARBA00005558"/>
    </source>
</evidence>
<dbReference type="SUPFAM" id="SSF69349">
    <property type="entry name" value="Phage fibre proteins"/>
    <property type="match status" value="1"/>
</dbReference>
<name>A0ABX0P558_9BURK</name>
<protein>
    <submittedName>
        <fullName evidence="7">Type VI secretion system tip protein VgrG</fullName>
    </submittedName>
</protein>
<proteinExistence type="inferred from homology"/>
<comment type="similarity">
    <text evidence="2">Belongs to the VgrG protein family.</text>
</comment>